<dbReference type="EMBL" id="JAPYKS010000004">
    <property type="protein sequence ID" value="MEI9408520.1"/>
    <property type="molecule type" value="Genomic_DNA"/>
</dbReference>
<dbReference type="InterPro" id="IPR047797">
    <property type="entry name" value="ISNCY_transpos"/>
</dbReference>
<dbReference type="SUPFAM" id="SSF53098">
    <property type="entry name" value="Ribonuclease H-like"/>
    <property type="match status" value="1"/>
</dbReference>
<dbReference type="Proteomes" id="UP001387293">
    <property type="component" value="Unassembled WGS sequence"/>
</dbReference>
<evidence type="ECO:0000313" key="2">
    <source>
        <dbReference type="EMBL" id="MEI9408520.1"/>
    </source>
</evidence>
<dbReference type="RefSeq" id="WP_337105659.1">
    <property type="nucleotide sequence ID" value="NZ_JAPYKS010000004.1"/>
</dbReference>
<keyword evidence="3" id="KW-1185">Reference proteome</keyword>
<feature type="domain" description="Integrase catalytic" evidence="1">
    <location>
        <begin position="124"/>
        <end position="309"/>
    </location>
</feature>
<dbReference type="InterPro" id="IPR055247">
    <property type="entry name" value="InsJ-like_HTH"/>
</dbReference>
<dbReference type="Pfam" id="PF13518">
    <property type="entry name" value="HTH_28"/>
    <property type="match status" value="1"/>
</dbReference>
<reference evidence="2 3" key="1">
    <citation type="submission" date="2022-12" db="EMBL/GenBank/DDBJ databases">
        <authorList>
            <person name="Muema E."/>
        </authorList>
    </citation>
    <scope>NUCLEOTIDE SEQUENCE [LARGE SCALE GENOMIC DNA]</scope>
    <source>
        <strain evidence="3">1326</strain>
    </source>
</reference>
<dbReference type="InterPro" id="IPR012337">
    <property type="entry name" value="RNaseH-like_sf"/>
</dbReference>
<accession>A0ABU8KTU4</accession>
<dbReference type="PROSITE" id="PS50994">
    <property type="entry name" value="INTEGRASE"/>
    <property type="match status" value="1"/>
</dbReference>
<dbReference type="SUPFAM" id="SSF46689">
    <property type="entry name" value="Homeodomain-like"/>
    <property type="match status" value="1"/>
</dbReference>
<dbReference type="PANTHER" id="PTHR35004">
    <property type="entry name" value="TRANSPOSASE RV3428C-RELATED"/>
    <property type="match status" value="1"/>
</dbReference>
<dbReference type="Gene3D" id="3.30.420.10">
    <property type="entry name" value="Ribonuclease H-like superfamily/Ribonuclease H"/>
    <property type="match status" value="1"/>
</dbReference>
<evidence type="ECO:0000313" key="3">
    <source>
        <dbReference type="Proteomes" id="UP001387293"/>
    </source>
</evidence>
<sequence>MQKFRDVLSRWDRGDLSMLEAGELLGMSERQFRRYRDRYEEAGEAGLVDRRLGKVSGRRVPGEMVEEMLRLYRERYRGWNVKHFHEHLVRDHNFSWGYTFTKAQLHAAGLVERAKRRGAHRRKRPRKPCEGMMLHQDGSRHAWLADEPELDLIVTMDDATSTIYSAFLVEEEGTASSFQGLMETFCGHGLPSSLYTDRGSHYFVTLRAGEAVDKTRPTQVGRALQRLGIEHIPAYSPEARGRSERMFSTLQQRLPRELALAGLRDIAAANRFIADVYLPAHNVRFARPPEIADSAFVAADPDQLAEILCVEEERIVGRDNTIVFGRLRLQLPPSPIRHHFVKANVRVRRYPNGAIAVFHGPRRIAQYSPDGAPIEPKLRTAA</sequence>
<dbReference type="InterPro" id="IPR001584">
    <property type="entry name" value="Integrase_cat-core"/>
</dbReference>
<dbReference type="NCBIfam" id="NF033594">
    <property type="entry name" value="transpos_ISNCY_2"/>
    <property type="match status" value="1"/>
</dbReference>
<evidence type="ECO:0000259" key="1">
    <source>
        <dbReference type="PROSITE" id="PS50994"/>
    </source>
</evidence>
<name>A0ABU8KTU4_9HYPH</name>
<dbReference type="InterPro" id="IPR009057">
    <property type="entry name" value="Homeodomain-like_sf"/>
</dbReference>
<organism evidence="2 3">
    <name type="scientific">Mesorhizobium salmacidum</name>
    <dbReference type="NCBI Taxonomy" id="3015171"/>
    <lineage>
        <taxon>Bacteria</taxon>
        <taxon>Pseudomonadati</taxon>
        <taxon>Pseudomonadota</taxon>
        <taxon>Alphaproteobacteria</taxon>
        <taxon>Hyphomicrobiales</taxon>
        <taxon>Phyllobacteriaceae</taxon>
        <taxon>Mesorhizobium</taxon>
    </lineage>
</organism>
<comment type="caution">
    <text evidence="2">The sequence shown here is derived from an EMBL/GenBank/DDBJ whole genome shotgun (WGS) entry which is preliminary data.</text>
</comment>
<dbReference type="InterPro" id="IPR036397">
    <property type="entry name" value="RNaseH_sf"/>
</dbReference>
<proteinExistence type="predicted"/>
<protein>
    <submittedName>
        <fullName evidence="2">ISNCY family transposase</fullName>
    </submittedName>
</protein>
<gene>
    <name evidence="2" type="ORF">O7A60_07040</name>
</gene>
<dbReference type="PANTHER" id="PTHR35004:SF7">
    <property type="entry name" value="INTEGRASE PROTEIN"/>
    <property type="match status" value="1"/>
</dbReference>